<dbReference type="GO" id="GO:0005524">
    <property type="term" value="F:ATP binding"/>
    <property type="evidence" value="ECO:0007669"/>
    <property type="project" value="UniProtKB-KW"/>
</dbReference>
<sequence>MLRVDGLTRGFSGLLVLHELSFELAPGEGAAVVGPNGSGKTTLLRCVAGTDVPDAGRITLNGFPVAETSPDTRAAMACVLDDVDFFPDLSVGEHLALCALAHEQPDAAATVESVLAELGIAEQRDQLPATLSSGQRRRLALASCFVRPRTLLVLDEPEQRLDVEGKAWLAAKLNAEKAAGVSVLMASHDPELIEAVADVHIEVGL</sequence>
<dbReference type="SMART" id="SM00382">
    <property type="entry name" value="AAA"/>
    <property type="match status" value="1"/>
</dbReference>
<dbReference type="GO" id="GO:0016020">
    <property type="term" value="C:membrane"/>
    <property type="evidence" value="ECO:0007669"/>
    <property type="project" value="InterPro"/>
</dbReference>
<dbReference type="Proteomes" id="UP000256269">
    <property type="component" value="Unassembled WGS sequence"/>
</dbReference>
<dbReference type="InterPro" id="IPR051782">
    <property type="entry name" value="ABC_Transporter_VariousFunc"/>
</dbReference>
<dbReference type="PANTHER" id="PTHR42939">
    <property type="entry name" value="ABC TRANSPORTER ATP-BINDING PROTEIN ALBC-RELATED"/>
    <property type="match status" value="1"/>
</dbReference>
<feature type="domain" description="ABC transporter" evidence="4">
    <location>
        <begin position="2"/>
        <end position="205"/>
    </location>
</feature>
<dbReference type="InterPro" id="IPR017871">
    <property type="entry name" value="ABC_transporter-like_CS"/>
</dbReference>
<keyword evidence="1" id="KW-0813">Transport</keyword>
<evidence type="ECO:0000259" key="4">
    <source>
        <dbReference type="PROSITE" id="PS50893"/>
    </source>
</evidence>
<keyword evidence="2" id="KW-0547">Nucleotide-binding</keyword>
<dbReference type="InterPro" id="IPR003593">
    <property type="entry name" value="AAA+_ATPase"/>
</dbReference>
<dbReference type="PANTHER" id="PTHR42939:SF1">
    <property type="entry name" value="ABC TRANSPORTER ATP-BINDING PROTEIN ALBC-RELATED"/>
    <property type="match status" value="1"/>
</dbReference>
<evidence type="ECO:0000313" key="5">
    <source>
        <dbReference type="EMBL" id="REH27099.1"/>
    </source>
</evidence>
<dbReference type="PROSITE" id="PS50893">
    <property type="entry name" value="ABC_TRANSPORTER_2"/>
    <property type="match status" value="1"/>
</dbReference>
<keyword evidence="6" id="KW-1185">Reference proteome</keyword>
<dbReference type="AlphaFoldDB" id="A0A3E0GVG5"/>
<keyword evidence="3" id="KW-0067">ATP-binding</keyword>
<evidence type="ECO:0000313" key="6">
    <source>
        <dbReference type="Proteomes" id="UP000256269"/>
    </source>
</evidence>
<dbReference type="EMBL" id="QUNO01000030">
    <property type="protein sequence ID" value="REH27099.1"/>
    <property type="molecule type" value="Genomic_DNA"/>
</dbReference>
<dbReference type="InterPro" id="IPR015856">
    <property type="entry name" value="ABC_transpr_CbiO/EcfA_su"/>
</dbReference>
<organism evidence="5 6">
    <name type="scientific">Kutzneria buriramensis</name>
    <dbReference type="NCBI Taxonomy" id="1045776"/>
    <lineage>
        <taxon>Bacteria</taxon>
        <taxon>Bacillati</taxon>
        <taxon>Actinomycetota</taxon>
        <taxon>Actinomycetes</taxon>
        <taxon>Pseudonocardiales</taxon>
        <taxon>Pseudonocardiaceae</taxon>
        <taxon>Kutzneria</taxon>
    </lineage>
</organism>
<dbReference type="Pfam" id="PF00005">
    <property type="entry name" value="ABC_tran"/>
    <property type="match status" value="1"/>
</dbReference>
<accession>A0A3E0GVG5</accession>
<dbReference type="InterPro" id="IPR027417">
    <property type="entry name" value="P-loop_NTPase"/>
</dbReference>
<proteinExistence type="predicted"/>
<dbReference type="GO" id="GO:0022857">
    <property type="term" value="F:transmembrane transporter activity"/>
    <property type="evidence" value="ECO:0007669"/>
    <property type="project" value="UniProtKB-ARBA"/>
</dbReference>
<comment type="caution">
    <text evidence="5">The sequence shown here is derived from an EMBL/GenBank/DDBJ whole genome shotgun (WGS) entry which is preliminary data.</text>
</comment>
<evidence type="ECO:0000256" key="2">
    <source>
        <dbReference type="ARBA" id="ARBA00022741"/>
    </source>
</evidence>
<dbReference type="CDD" id="cd03225">
    <property type="entry name" value="ABC_cobalt_CbiO_domain1"/>
    <property type="match status" value="1"/>
</dbReference>
<dbReference type="OrthoDB" id="6198786at2"/>
<gene>
    <name evidence="5" type="ORF">BCF44_13071</name>
</gene>
<dbReference type="GO" id="GO:0016887">
    <property type="term" value="F:ATP hydrolysis activity"/>
    <property type="evidence" value="ECO:0007669"/>
    <property type="project" value="InterPro"/>
</dbReference>
<dbReference type="SUPFAM" id="SSF52540">
    <property type="entry name" value="P-loop containing nucleoside triphosphate hydrolases"/>
    <property type="match status" value="1"/>
</dbReference>
<evidence type="ECO:0000256" key="1">
    <source>
        <dbReference type="ARBA" id="ARBA00022448"/>
    </source>
</evidence>
<evidence type="ECO:0000256" key="3">
    <source>
        <dbReference type="ARBA" id="ARBA00022840"/>
    </source>
</evidence>
<name>A0A3E0GVG5_9PSEU</name>
<dbReference type="InterPro" id="IPR003439">
    <property type="entry name" value="ABC_transporter-like_ATP-bd"/>
</dbReference>
<protein>
    <submittedName>
        <fullName evidence="5">ABC transporter family protein</fullName>
    </submittedName>
</protein>
<dbReference type="Gene3D" id="3.40.50.300">
    <property type="entry name" value="P-loop containing nucleotide triphosphate hydrolases"/>
    <property type="match status" value="1"/>
</dbReference>
<dbReference type="PROSITE" id="PS00211">
    <property type="entry name" value="ABC_TRANSPORTER_1"/>
    <property type="match status" value="1"/>
</dbReference>
<reference evidence="5 6" key="1">
    <citation type="submission" date="2018-08" db="EMBL/GenBank/DDBJ databases">
        <title>Genomic Encyclopedia of Archaeal and Bacterial Type Strains, Phase II (KMG-II): from individual species to whole genera.</title>
        <authorList>
            <person name="Goeker M."/>
        </authorList>
    </citation>
    <scope>NUCLEOTIDE SEQUENCE [LARGE SCALE GENOMIC DNA]</scope>
    <source>
        <strain evidence="5 6">DSM 45791</strain>
    </source>
</reference>